<dbReference type="PANTHER" id="PTHR30520:SF8">
    <property type="entry name" value="NITRITE TRANSPORTER NIRC"/>
    <property type="match status" value="1"/>
</dbReference>
<name>A0ABY7JT04_9FIRM</name>
<evidence type="ECO:0000256" key="2">
    <source>
        <dbReference type="ARBA" id="ARBA00022692"/>
    </source>
</evidence>
<evidence type="ECO:0000256" key="6">
    <source>
        <dbReference type="SAM" id="Phobius"/>
    </source>
</evidence>
<keyword evidence="3 6" id="KW-1133">Transmembrane helix</keyword>
<feature type="transmembrane region" description="Helical" evidence="6">
    <location>
        <begin position="223"/>
        <end position="249"/>
    </location>
</feature>
<dbReference type="InterPro" id="IPR000292">
    <property type="entry name" value="For/NO2_transpt"/>
</dbReference>
<keyword evidence="2 6" id="KW-0812">Transmembrane</keyword>
<accession>A0ABY7JT04</accession>
<evidence type="ECO:0000313" key="8">
    <source>
        <dbReference type="Proteomes" id="UP001164187"/>
    </source>
</evidence>
<dbReference type="Gene3D" id="1.20.1080.10">
    <property type="entry name" value="Glycerol uptake facilitator protein"/>
    <property type="match status" value="1"/>
</dbReference>
<dbReference type="PROSITE" id="PS01006">
    <property type="entry name" value="FORMATE_NITRITE_TP_2"/>
    <property type="match status" value="1"/>
</dbReference>
<comment type="similarity">
    <text evidence="5">Belongs to the FNT transporter (TC 1.A.16) family.</text>
</comment>
<protein>
    <submittedName>
        <fullName evidence="7">Formate/nitrite transporter family protein</fullName>
    </submittedName>
</protein>
<feature type="transmembrane region" description="Helical" evidence="6">
    <location>
        <begin position="184"/>
        <end position="203"/>
    </location>
</feature>
<proteinExistence type="inferred from homology"/>
<dbReference type="RefSeq" id="WP_269311798.1">
    <property type="nucleotide sequence ID" value="NZ_CP114052.1"/>
</dbReference>
<reference evidence="7" key="1">
    <citation type="submission" date="2022-12" db="EMBL/GenBank/DDBJ databases">
        <title>Peptostreptococcus.</title>
        <authorList>
            <person name="Lee S.H."/>
        </authorList>
    </citation>
    <scope>NUCLEOTIDE SEQUENCE</scope>
    <source>
        <strain evidence="7">CBA3647</strain>
    </source>
</reference>
<evidence type="ECO:0000256" key="3">
    <source>
        <dbReference type="ARBA" id="ARBA00022989"/>
    </source>
</evidence>
<keyword evidence="4 6" id="KW-0472">Membrane</keyword>
<comment type="subcellular location">
    <subcellularLocation>
        <location evidence="1">Membrane</location>
        <topology evidence="1">Multi-pass membrane protein</topology>
    </subcellularLocation>
</comment>
<dbReference type="PANTHER" id="PTHR30520">
    <property type="entry name" value="FORMATE TRANSPORTER-RELATED"/>
    <property type="match status" value="1"/>
</dbReference>
<dbReference type="Pfam" id="PF01226">
    <property type="entry name" value="Form_Nir_trans"/>
    <property type="match status" value="1"/>
</dbReference>
<dbReference type="InterPro" id="IPR024002">
    <property type="entry name" value="For/NO2_transpt_CS"/>
</dbReference>
<evidence type="ECO:0000256" key="4">
    <source>
        <dbReference type="ARBA" id="ARBA00023136"/>
    </source>
</evidence>
<feature type="transmembrane region" description="Helical" evidence="6">
    <location>
        <begin position="105"/>
        <end position="129"/>
    </location>
</feature>
<sequence>MYKETIEKISKSSIEKSLMFENHKSKYLISSMMAGVLIGIGVIISFTIGGLMSSVNNPSAKIFGGLSFSVALVMVIFTGTELFTGNNMSMAIGRMSNKVSSLQMIKIWGASWLGNLMGAILLAVLYVGSGLVDRGTTMDYFSVVAHAKVTISPFQIFLRAILCNFLVCLAIFITNRVKDDSAKILVICLIIVTFFTSGFEHSVANMTVYSIALISSTIKGVTFINALIALIMATLGNIVGGGLFVGAAFQRLSTIEK</sequence>
<evidence type="ECO:0000256" key="5">
    <source>
        <dbReference type="ARBA" id="ARBA00049660"/>
    </source>
</evidence>
<organism evidence="7 8">
    <name type="scientific">Peptostreptococcus equinus</name>
    <dbReference type="NCBI Taxonomy" id="3003601"/>
    <lineage>
        <taxon>Bacteria</taxon>
        <taxon>Bacillati</taxon>
        <taxon>Bacillota</taxon>
        <taxon>Clostridia</taxon>
        <taxon>Peptostreptococcales</taxon>
        <taxon>Peptostreptococcaceae</taxon>
        <taxon>Peptostreptococcus</taxon>
    </lineage>
</organism>
<evidence type="ECO:0000313" key="7">
    <source>
        <dbReference type="EMBL" id="WAW15105.1"/>
    </source>
</evidence>
<feature type="transmembrane region" description="Helical" evidence="6">
    <location>
        <begin position="149"/>
        <end position="172"/>
    </location>
</feature>
<dbReference type="InterPro" id="IPR023271">
    <property type="entry name" value="Aquaporin-like"/>
</dbReference>
<dbReference type="EMBL" id="CP114052">
    <property type="protein sequence ID" value="WAW15105.1"/>
    <property type="molecule type" value="Genomic_DNA"/>
</dbReference>
<gene>
    <name evidence="7" type="ORF">O0R46_01260</name>
</gene>
<dbReference type="Proteomes" id="UP001164187">
    <property type="component" value="Chromosome"/>
</dbReference>
<evidence type="ECO:0000256" key="1">
    <source>
        <dbReference type="ARBA" id="ARBA00004141"/>
    </source>
</evidence>
<feature type="transmembrane region" description="Helical" evidence="6">
    <location>
        <begin position="27"/>
        <end position="50"/>
    </location>
</feature>
<keyword evidence="8" id="KW-1185">Reference proteome</keyword>
<feature type="transmembrane region" description="Helical" evidence="6">
    <location>
        <begin position="62"/>
        <end position="84"/>
    </location>
</feature>